<evidence type="ECO:0000313" key="2">
    <source>
        <dbReference type="EMBL" id="PPK67952.1"/>
    </source>
</evidence>
<comment type="caution">
    <text evidence="2">The sequence shown here is derived from an EMBL/GenBank/DDBJ whole genome shotgun (WGS) entry which is preliminary data.</text>
</comment>
<feature type="domain" description="Shedu protein SduA C-terminal" evidence="1">
    <location>
        <begin position="39"/>
        <end position="155"/>
    </location>
</feature>
<dbReference type="Pfam" id="PF14082">
    <property type="entry name" value="SduA_C"/>
    <property type="match status" value="1"/>
</dbReference>
<keyword evidence="3" id="KW-1185">Reference proteome</keyword>
<name>A0A2S6GRT4_9PSEU</name>
<organism evidence="2 3">
    <name type="scientific">Actinokineospora auranticolor</name>
    <dbReference type="NCBI Taxonomy" id="155976"/>
    <lineage>
        <taxon>Bacteria</taxon>
        <taxon>Bacillati</taxon>
        <taxon>Actinomycetota</taxon>
        <taxon>Actinomycetes</taxon>
        <taxon>Pseudonocardiales</taxon>
        <taxon>Pseudonocardiaceae</taxon>
        <taxon>Actinokineospora</taxon>
    </lineage>
</organism>
<sequence length="165" mass="18559">MNKYRLYDNSGQDRVRMLEYTVNATSAWHAEAGVRRLSPGNEVDIALVRPDGVLHVVELTRANVQTVKLSRDNPVPSAEVHDAVAQVANYLRDFDEQRQLIQEKFGLDARRASATVVVGQPDFDTAFTEQQVNEALRTYVSHLSRIDVMTYKQLIDSARRSLGSA</sequence>
<reference evidence="2 3" key="1">
    <citation type="submission" date="2018-02" db="EMBL/GenBank/DDBJ databases">
        <title>Genomic Encyclopedia of Archaeal and Bacterial Type Strains, Phase II (KMG-II): from individual species to whole genera.</title>
        <authorList>
            <person name="Goeker M."/>
        </authorList>
    </citation>
    <scope>NUCLEOTIDE SEQUENCE [LARGE SCALE GENOMIC DNA]</scope>
    <source>
        <strain evidence="2 3">YU 961-1</strain>
    </source>
</reference>
<proteinExistence type="predicted"/>
<protein>
    <submittedName>
        <fullName evidence="2">Uncharacterized protein DUF4263</fullName>
    </submittedName>
</protein>
<evidence type="ECO:0000313" key="3">
    <source>
        <dbReference type="Proteomes" id="UP000239203"/>
    </source>
</evidence>
<dbReference type="AlphaFoldDB" id="A0A2S6GRT4"/>
<evidence type="ECO:0000259" key="1">
    <source>
        <dbReference type="Pfam" id="PF14082"/>
    </source>
</evidence>
<dbReference type="Proteomes" id="UP000239203">
    <property type="component" value="Unassembled WGS sequence"/>
</dbReference>
<dbReference type="EMBL" id="PTIX01000006">
    <property type="protein sequence ID" value="PPK67952.1"/>
    <property type="molecule type" value="Genomic_DNA"/>
</dbReference>
<dbReference type="InterPro" id="IPR025359">
    <property type="entry name" value="SduA_C"/>
</dbReference>
<accession>A0A2S6GRT4</accession>
<gene>
    <name evidence="2" type="ORF">CLV40_106183</name>
</gene>